<sequence length="175" mass="19910">MATQLYLLAALFGEAAERHRQARDSPFSGEDIRALFADLKICLEDSFCFTAEQKANIQIIAQDIIFQPTQTRFKSINIEVEKTLQTEKENMRLMNVFGIPAQEHQLAAQIKDVCSSVQNNFRQDIRDNITGPKAVEVAKFTYSMALKYKRGGIGDKLDTAYTFHIALLVFDLHEF</sequence>
<protein>
    <submittedName>
        <fullName evidence="1">Uncharacterized protein</fullName>
    </submittedName>
</protein>
<dbReference type="KEGG" id="sla:SERLADRAFT_455621"/>
<accession>F8NG86</accession>
<dbReference type="OrthoDB" id="3269273at2759"/>
<name>F8NG86_SERL9</name>
<reference evidence="1" key="1">
    <citation type="submission" date="2011-04" db="EMBL/GenBank/DDBJ databases">
        <title>Evolution of plant cell wall degrading machinery underlies the functional diversity of forest fungi.</title>
        <authorList>
            <consortium name="US DOE Joint Genome Institute (JGI-PGF)"/>
            <person name="Eastwood D.C."/>
            <person name="Floudas D."/>
            <person name="Binder M."/>
            <person name="Majcherczyk A."/>
            <person name="Schneider P."/>
            <person name="Aerts A."/>
            <person name="Asiegbu F.O."/>
            <person name="Baker S.E."/>
            <person name="Barry K."/>
            <person name="Bendiksby M."/>
            <person name="Blumentritt M."/>
            <person name="Coutinho P.M."/>
            <person name="Cullen D."/>
            <person name="Cullen D."/>
            <person name="Gathman A."/>
            <person name="Goodell B."/>
            <person name="Henrissat B."/>
            <person name="Ihrmark K."/>
            <person name="Kauserud H."/>
            <person name="Kohler A."/>
            <person name="LaButti K."/>
            <person name="Lapidus A."/>
            <person name="Lavin J.L."/>
            <person name="Lee Y.-H."/>
            <person name="Lindquist E."/>
            <person name="Lilly W."/>
            <person name="Lucas S."/>
            <person name="Morin E."/>
            <person name="Murat C."/>
            <person name="Oguiza J.A."/>
            <person name="Park J."/>
            <person name="Pisabarro A.G."/>
            <person name="Riley R."/>
            <person name="Rosling A."/>
            <person name="Salamov A."/>
            <person name="Schmidt O."/>
            <person name="Schmutz J."/>
            <person name="Skrede I."/>
            <person name="Stenlid J."/>
            <person name="Wiebenga A."/>
            <person name="Xie X."/>
            <person name="Kues U."/>
            <person name="Hibbett D.S."/>
            <person name="Hoffmeister D."/>
            <person name="Hogberg N."/>
            <person name="Martin F."/>
            <person name="Grigoriev I.V."/>
            <person name="Watkinson S.C."/>
        </authorList>
    </citation>
    <scope>NUCLEOTIDE SEQUENCE</scope>
    <source>
        <strain evidence="1">S7.9</strain>
    </source>
</reference>
<organism>
    <name type="scientific">Serpula lacrymans var. lacrymans (strain S7.9)</name>
    <name type="common">Dry rot fungus</name>
    <dbReference type="NCBI Taxonomy" id="578457"/>
    <lineage>
        <taxon>Eukaryota</taxon>
        <taxon>Fungi</taxon>
        <taxon>Dikarya</taxon>
        <taxon>Basidiomycota</taxon>
        <taxon>Agaricomycotina</taxon>
        <taxon>Agaricomycetes</taxon>
        <taxon>Agaricomycetidae</taxon>
        <taxon>Boletales</taxon>
        <taxon>Coniophorineae</taxon>
        <taxon>Serpulaceae</taxon>
        <taxon>Serpula</taxon>
    </lineage>
</organism>
<dbReference type="GeneID" id="18817199"/>
<dbReference type="RefSeq" id="XP_007312940.1">
    <property type="nucleotide sequence ID" value="XM_007312878.1"/>
</dbReference>
<dbReference type="EMBL" id="GL945428">
    <property type="protein sequence ID" value="EGO31056.1"/>
    <property type="molecule type" value="Genomic_DNA"/>
</dbReference>
<dbReference type="AlphaFoldDB" id="F8NG86"/>
<gene>
    <name evidence="1" type="ORF">SERLADRAFT_455621</name>
</gene>
<proteinExistence type="predicted"/>
<dbReference type="Proteomes" id="UP000008064">
    <property type="component" value="Unassembled WGS sequence"/>
</dbReference>
<dbReference type="HOGENOM" id="CLU_1533480_0_0_1"/>
<evidence type="ECO:0000313" key="1">
    <source>
        <dbReference type="EMBL" id="EGO31056.1"/>
    </source>
</evidence>